<evidence type="ECO:0000256" key="5">
    <source>
        <dbReference type="ARBA" id="ARBA00023157"/>
    </source>
</evidence>
<dbReference type="PANTHER" id="PTHR15151:SF24">
    <property type="entry name" value="A PROLIFERATION-INDUCING LIGAND-LIKE PROTEIN-RELATED"/>
    <property type="match status" value="1"/>
</dbReference>
<evidence type="ECO:0000256" key="2">
    <source>
        <dbReference type="ARBA" id="ARBA00008670"/>
    </source>
</evidence>
<dbReference type="Gene3D" id="2.60.120.40">
    <property type="match status" value="1"/>
</dbReference>
<protein>
    <submittedName>
        <fullName evidence="11">Protein eiger</fullName>
    </submittedName>
</protein>
<evidence type="ECO:0000256" key="8">
    <source>
        <dbReference type="SAM" id="Phobius"/>
    </source>
</evidence>
<dbReference type="PROSITE" id="PS50049">
    <property type="entry name" value="THD_2"/>
    <property type="match status" value="1"/>
</dbReference>
<name>A0ABM1MDG1_NICVS</name>
<evidence type="ECO:0000256" key="3">
    <source>
        <dbReference type="ARBA" id="ARBA00022514"/>
    </source>
</evidence>
<keyword evidence="6" id="KW-0325">Glycoprotein</keyword>
<keyword evidence="8" id="KW-0812">Transmembrane</keyword>
<dbReference type="InterPro" id="IPR006052">
    <property type="entry name" value="TNF_dom"/>
</dbReference>
<keyword evidence="5" id="KW-1015">Disulfide bond</keyword>
<accession>A0ABM1MDG1</accession>
<dbReference type="Pfam" id="PF00229">
    <property type="entry name" value="TNF"/>
    <property type="match status" value="1"/>
</dbReference>
<organism evidence="10 11">
    <name type="scientific">Nicrophorus vespilloides</name>
    <name type="common">Boreal carrion beetle</name>
    <dbReference type="NCBI Taxonomy" id="110193"/>
    <lineage>
        <taxon>Eukaryota</taxon>
        <taxon>Metazoa</taxon>
        <taxon>Ecdysozoa</taxon>
        <taxon>Arthropoda</taxon>
        <taxon>Hexapoda</taxon>
        <taxon>Insecta</taxon>
        <taxon>Pterygota</taxon>
        <taxon>Neoptera</taxon>
        <taxon>Endopterygota</taxon>
        <taxon>Coleoptera</taxon>
        <taxon>Polyphaga</taxon>
        <taxon>Staphyliniformia</taxon>
        <taxon>Silphidae</taxon>
        <taxon>Nicrophorinae</taxon>
        <taxon>Nicrophorus</taxon>
    </lineage>
</organism>
<evidence type="ECO:0000256" key="7">
    <source>
        <dbReference type="SAM" id="MobiDB-lite"/>
    </source>
</evidence>
<keyword evidence="4" id="KW-0964">Secreted</keyword>
<dbReference type="GeneID" id="108559774"/>
<feature type="transmembrane region" description="Helical" evidence="8">
    <location>
        <begin position="21"/>
        <end position="46"/>
    </location>
</feature>
<evidence type="ECO:0000259" key="9">
    <source>
        <dbReference type="PROSITE" id="PS50049"/>
    </source>
</evidence>
<feature type="domain" description="THD" evidence="9">
    <location>
        <begin position="204"/>
        <end position="353"/>
    </location>
</feature>
<keyword evidence="8" id="KW-1133">Transmembrane helix</keyword>
<evidence type="ECO:0000313" key="11">
    <source>
        <dbReference type="RefSeq" id="XP_017772611.1"/>
    </source>
</evidence>
<proteinExistence type="inferred from homology"/>
<dbReference type="InterPro" id="IPR051748">
    <property type="entry name" value="TNF_Ligand_Superfamily"/>
</dbReference>
<evidence type="ECO:0000313" key="10">
    <source>
        <dbReference type="Proteomes" id="UP000695000"/>
    </source>
</evidence>
<evidence type="ECO:0000256" key="4">
    <source>
        <dbReference type="ARBA" id="ARBA00022525"/>
    </source>
</evidence>
<feature type="compositionally biased region" description="Basic and acidic residues" evidence="7">
    <location>
        <begin position="160"/>
        <end position="170"/>
    </location>
</feature>
<reference evidence="11" key="1">
    <citation type="submission" date="2025-08" db="UniProtKB">
        <authorList>
            <consortium name="RefSeq"/>
        </authorList>
    </citation>
    <scope>IDENTIFICATION</scope>
    <source>
        <tissue evidence="11">Whole Larva</tissue>
    </source>
</reference>
<gene>
    <name evidence="11" type="primary">LOC108559774</name>
</gene>
<dbReference type="InterPro" id="IPR008983">
    <property type="entry name" value="Tumour_necrosis_fac-like_dom"/>
</dbReference>
<keyword evidence="8" id="KW-0472">Membrane</keyword>
<dbReference type="SUPFAM" id="SSF49842">
    <property type="entry name" value="TNF-like"/>
    <property type="match status" value="1"/>
</dbReference>
<comment type="subcellular location">
    <subcellularLocation>
        <location evidence="1">Secreted</location>
    </subcellularLocation>
</comment>
<sequence length="359" mass="41658">MVLDPSTKMLLTSKQPIKPKSYYLVPIVLFFILIAFCASSIVYTVLRINQIQTELDSAKELLDLIQPFISIHQRSTEEPQIYEDLIPDNQMYEYYNDDDENYNTSDDYGSNKFMQRKKRSVEIKTEASSEEKLNSDASEGSLPPRKIRYMDDTPDITYNGRHEHVSETNHRSRSGRLRQRQKHQHMEIFDDSYTSTRIVRGRLVAAHFNGNSSRYIVGQHTNYNGNGHLKHTEQRYIDWVPSEWVQSLGMGQNFKMDNGFLTLKESGLFLIYAQVYYLDYHDMNGYRIFKNSDPILQCTTMTHSEGRVIKGNTCYTSGVVYLNEGDRLSVVDIALGRYSLFEKDKSFFGVVQLSDVNMK</sequence>
<feature type="compositionally biased region" description="Basic and acidic residues" evidence="7">
    <location>
        <begin position="123"/>
        <end position="134"/>
    </location>
</feature>
<dbReference type="RefSeq" id="XP_017772611.1">
    <property type="nucleotide sequence ID" value="XM_017917122.1"/>
</dbReference>
<evidence type="ECO:0000256" key="6">
    <source>
        <dbReference type="ARBA" id="ARBA00023180"/>
    </source>
</evidence>
<keyword evidence="3" id="KW-0202">Cytokine</keyword>
<dbReference type="Proteomes" id="UP000695000">
    <property type="component" value="Unplaced"/>
</dbReference>
<feature type="compositionally biased region" description="Basic residues" evidence="7">
    <location>
        <begin position="171"/>
        <end position="183"/>
    </location>
</feature>
<keyword evidence="10" id="KW-1185">Reference proteome</keyword>
<feature type="region of interest" description="Disordered" evidence="7">
    <location>
        <begin position="123"/>
        <end position="183"/>
    </location>
</feature>
<dbReference type="PANTHER" id="PTHR15151">
    <property type="entry name" value="PROTEIN EIGER"/>
    <property type="match status" value="1"/>
</dbReference>
<comment type="similarity">
    <text evidence="2">Belongs to the tumor necrosis factor family.</text>
</comment>
<evidence type="ECO:0000256" key="1">
    <source>
        <dbReference type="ARBA" id="ARBA00004613"/>
    </source>
</evidence>